<dbReference type="AlphaFoldDB" id="A0A0G0II52"/>
<sequence length="178" mass="20879">MRMLVEKYQKSIAGFVRQKISDEGVVEELTQDILLAAYKAMPNFNGKCSEFSFVCSIAKHKITDYYRKKKLKTILFSVNPKFEEIAQEALTPERDVLKEELKSEISKTMKELRADYGKILRLKYVEDWKSSQIAKMMKLSIKAVESRLIRARKQFQDLWVYDKKKSKKLVQANSPNKR</sequence>
<name>A0A0G0II52_9BACT</name>
<dbReference type="InterPro" id="IPR013325">
    <property type="entry name" value="RNA_pol_sigma_r2"/>
</dbReference>
<keyword evidence="2" id="KW-0805">Transcription regulation</keyword>
<reference evidence="7 8" key="1">
    <citation type="journal article" date="2015" name="Nature">
        <title>rRNA introns, odd ribosomes, and small enigmatic genomes across a large radiation of phyla.</title>
        <authorList>
            <person name="Brown C.T."/>
            <person name="Hug L.A."/>
            <person name="Thomas B.C."/>
            <person name="Sharon I."/>
            <person name="Castelle C.J."/>
            <person name="Singh A."/>
            <person name="Wilkins M.J."/>
            <person name="Williams K.H."/>
            <person name="Banfield J.F."/>
        </authorList>
    </citation>
    <scope>NUCLEOTIDE SEQUENCE [LARGE SCALE GENOMIC DNA]</scope>
</reference>
<keyword evidence="4" id="KW-0804">Transcription</keyword>
<accession>A0A0G0II52</accession>
<dbReference type="InterPro" id="IPR039425">
    <property type="entry name" value="RNA_pol_sigma-70-like"/>
</dbReference>
<dbReference type="Pfam" id="PF08281">
    <property type="entry name" value="Sigma70_r4_2"/>
    <property type="match status" value="1"/>
</dbReference>
<dbReference type="NCBIfam" id="TIGR02937">
    <property type="entry name" value="sigma70-ECF"/>
    <property type="match status" value="1"/>
</dbReference>
<dbReference type="GO" id="GO:0016987">
    <property type="term" value="F:sigma factor activity"/>
    <property type="evidence" value="ECO:0007669"/>
    <property type="project" value="UniProtKB-KW"/>
</dbReference>
<dbReference type="GO" id="GO:0003677">
    <property type="term" value="F:DNA binding"/>
    <property type="evidence" value="ECO:0007669"/>
    <property type="project" value="InterPro"/>
</dbReference>
<dbReference type="CDD" id="cd06171">
    <property type="entry name" value="Sigma70_r4"/>
    <property type="match status" value="1"/>
</dbReference>
<evidence type="ECO:0008006" key="9">
    <source>
        <dbReference type="Google" id="ProtNLM"/>
    </source>
</evidence>
<dbReference type="Gene3D" id="1.10.1740.10">
    <property type="match status" value="1"/>
</dbReference>
<comment type="similarity">
    <text evidence="1">Belongs to the sigma-70 factor family. ECF subfamily.</text>
</comment>
<proteinExistence type="inferred from homology"/>
<dbReference type="EMBL" id="LBTX01000003">
    <property type="protein sequence ID" value="KKQ50670.1"/>
    <property type="molecule type" value="Genomic_DNA"/>
</dbReference>
<gene>
    <name evidence="7" type="ORF">US68_C0003G0036</name>
</gene>
<evidence type="ECO:0000256" key="1">
    <source>
        <dbReference type="ARBA" id="ARBA00010641"/>
    </source>
</evidence>
<dbReference type="InterPro" id="IPR014284">
    <property type="entry name" value="RNA_pol_sigma-70_dom"/>
</dbReference>
<dbReference type="InterPro" id="IPR013249">
    <property type="entry name" value="RNA_pol_sigma70_r4_t2"/>
</dbReference>
<evidence type="ECO:0000256" key="3">
    <source>
        <dbReference type="ARBA" id="ARBA00023082"/>
    </source>
</evidence>
<evidence type="ECO:0000313" key="7">
    <source>
        <dbReference type="EMBL" id="KKQ50670.1"/>
    </source>
</evidence>
<dbReference type="InterPro" id="IPR007627">
    <property type="entry name" value="RNA_pol_sigma70_r2"/>
</dbReference>
<dbReference type="GO" id="GO:0006352">
    <property type="term" value="P:DNA-templated transcription initiation"/>
    <property type="evidence" value="ECO:0007669"/>
    <property type="project" value="InterPro"/>
</dbReference>
<comment type="caution">
    <text evidence="7">The sequence shown here is derived from an EMBL/GenBank/DDBJ whole genome shotgun (WGS) entry which is preliminary data.</text>
</comment>
<dbReference type="Proteomes" id="UP000034231">
    <property type="component" value="Unassembled WGS sequence"/>
</dbReference>
<dbReference type="Gene3D" id="1.10.10.10">
    <property type="entry name" value="Winged helix-like DNA-binding domain superfamily/Winged helix DNA-binding domain"/>
    <property type="match status" value="1"/>
</dbReference>
<evidence type="ECO:0000256" key="2">
    <source>
        <dbReference type="ARBA" id="ARBA00023015"/>
    </source>
</evidence>
<dbReference type="PANTHER" id="PTHR43133">
    <property type="entry name" value="RNA POLYMERASE ECF-TYPE SIGMA FACTO"/>
    <property type="match status" value="1"/>
</dbReference>
<feature type="domain" description="RNA polymerase sigma factor 70 region 4 type 2" evidence="6">
    <location>
        <begin position="104"/>
        <end position="154"/>
    </location>
</feature>
<evidence type="ECO:0000256" key="4">
    <source>
        <dbReference type="ARBA" id="ARBA00023163"/>
    </source>
</evidence>
<organism evidence="7 8">
    <name type="scientific">Candidatus Shapirobacteria bacterium GW2011_GWE1_38_10</name>
    <dbReference type="NCBI Taxonomy" id="1618488"/>
    <lineage>
        <taxon>Bacteria</taxon>
        <taxon>Candidatus Shapironibacteriota</taxon>
    </lineage>
</organism>
<evidence type="ECO:0000313" key="8">
    <source>
        <dbReference type="Proteomes" id="UP000034231"/>
    </source>
</evidence>
<dbReference type="InterPro" id="IPR036388">
    <property type="entry name" value="WH-like_DNA-bd_sf"/>
</dbReference>
<dbReference type="PANTHER" id="PTHR43133:SF51">
    <property type="entry name" value="RNA POLYMERASE SIGMA FACTOR"/>
    <property type="match status" value="1"/>
</dbReference>
<evidence type="ECO:0000259" key="6">
    <source>
        <dbReference type="Pfam" id="PF08281"/>
    </source>
</evidence>
<protein>
    <recommendedName>
        <fullName evidence="9">RNA polymerase, sigma-24 subunit, ECF subfamily</fullName>
    </recommendedName>
</protein>
<dbReference type="SUPFAM" id="SSF88946">
    <property type="entry name" value="Sigma2 domain of RNA polymerase sigma factors"/>
    <property type="match status" value="1"/>
</dbReference>
<dbReference type="InterPro" id="IPR013324">
    <property type="entry name" value="RNA_pol_sigma_r3/r4-like"/>
</dbReference>
<dbReference type="SUPFAM" id="SSF88659">
    <property type="entry name" value="Sigma3 and sigma4 domains of RNA polymerase sigma factors"/>
    <property type="match status" value="1"/>
</dbReference>
<evidence type="ECO:0000259" key="5">
    <source>
        <dbReference type="Pfam" id="PF04542"/>
    </source>
</evidence>
<dbReference type="Pfam" id="PF04542">
    <property type="entry name" value="Sigma70_r2"/>
    <property type="match status" value="1"/>
</dbReference>
<keyword evidence="3" id="KW-0731">Sigma factor</keyword>
<feature type="domain" description="RNA polymerase sigma-70 region 2" evidence="5">
    <location>
        <begin position="4"/>
        <end position="70"/>
    </location>
</feature>